<feature type="binding site" evidence="9">
    <location>
        <position position="13"/>
    </location>
    <ligand>
        <name>NADPH</name>
        <dbReference type="ChEBI" id="CHEBI:57783"/>
    </ligand>
</feature>
<dbReference type="InterPro" id="IPR026877">
    <property type="entry name" value="DXPR_C"/>
</dbReference>
<dbReference type="EC" id="1.1.1.267" evidence="9"/>
<evidence type="ECO:0000256" key="6">
    <source>
        <dbReference type="ARBA" id="ARBA00023211"/>
    </source>
</evidence>
<evidence type="ECO:0000256" key="1">
    <source>
        <dbReference type="ARBA" id="ARBA00005094"/>
    </source>
</evidence>
<evidence type="ECO:0000256" key="7">
    <source>
        <dbReference type="ARBA" id="ARBA00023229"/>
    </source>
</evidence>
<feature type="binding site" evidence="9">
    <location>
        <position position="162"/>
    </location>
    <ligand>
        <name>1-deoxy-D-xylulose 5-phosphate</name>
        <dbReference type="ChEBI" id="CHEBI:57792"/>
    </ligand>
</feature>
<comment type="caution">
    <text evidence="9">Lacks conserved residue(s) required for the propagation of feature annotation.</text>
</comment>
<dbReference type="GO" id="GO:0030145">
    <property type="term" value="F:manganese ion binding"/>
    <property type="evidence" value="ECO:0007669"/>
    <property type="project" value="TreeGrafter"/>
</dbReference>
<evidence type="ECO:0000259" key="12">
    <source>
        <dbReference type="Pfam" id="PF13288"/>
    </source>
</evidence>
<dbReference type="NCBIfam" id="TIGR00243">
    <property type="entry name" value="Dxr"/>
    <property type="match status" value="1"/>
</dbReference>
<dbReference type="AlphaFoldDB" id="A0A2T0TIY2"/>
<feature type="binding site" evidence="9">
    <location>
        <position position="39"/>
    </location>
    <ligand>
        <name>NADPH</name>
        <dbReference type="ChEBI" id="CHEBI:57783"/>
    </ligand>
</feature>
<dbReference type="OrthoDB" id="9806546at2"/>
<dbReference type="Pfam" id="PF13288">
    <property type="entry name" value="DXPR_C"/>
    <property type="match status" value="1"/>
</dbReference>
<dbReference type="InterPro" id="IPR013644">
    <property type="entry name" value="DXP_reductoisomerase_C"/>
</dbReference>
<keyword evidence="7 9" id="KW-0414">Isoprene biosynthesis</keyword>
<keyword evidence="3 9" id="KW-0479">Metal-binding</keyword>
<feature type="binding site" evidence="9">
    <location>
        <position position="229"/>
    </location>
    <ligand>
        <name>1-deoxy-D-xylulose 5-phosphate</name>
        <dbReference type="ChEBI" id="CHEBI:57792"/>
    </ligand>
</feature>
<keyword evidence="4 9" id="KW-0521">NADP</keyword>
<dbReference type="PANTHER" id="PTHR30525:SF0">
    <property type="entry name" value="1-DEOXY-D-XYLULOSE 5-PHOSPHATE REDUCTOISOMERASE, CHLOROPLASTIC"/>
    <property type="match status" value="1"/>
</dbReference>
<proteinExistence type="inferred from homology"/>
<feature type="binding site" evidence="9">
    <location>
        <position position="138"/>
    </location>
    <ligand>
        <name>1-deoxy-D-xylulose 5-phosphate</name>
        <dbReference type="ChEBI" id="CHEBI:57792"/>
    </ligand>
</feature>
<feature type="binding site" evidence="9">
    <location>
        <position position="232"/>
    </location>
    <ligand>
        <name>1-deoxy-D-xylulose 5-phosphate</name>
        <dbReference type="ChEBI" id="CHEBI:57792"/>
    </ligand>
</feature>
<dbReference type="UniPathway" id="UPA00056">
    <property type="reaction ID" value="UER00092"/>
</dbReference>
<keyword evidence="9" id="KW-0460">Magnesium</keyword>
<feature type="binding site" evidence="9">
    <location>
        <position position="232"/>
    </location>
    <ligand>
        <name>Mn(2+)</name>
        <dbReference type="ChEBI" id="CHEBI:29035"/>
    </ligand>
</feature>
<feature type="binding site" evidence="9">
    <location>
        <position position="14"/>
    </location>
    <ligand>
        <name>NADPH</name>
        <dbReference type="ChEBI" id="CHEBI:57783"/>
    </ligand>
</feature>
<dbReference type="PANTHER" id="PTHR30525">
    <property type="entry name" value="1-DEOXY-D-XYLULOSE 5-PHOSPHATE REDUCTOISOMERASE"/>
    <property type="match status" value="1"/>
</dbReference>
<keyword evidence="14" id="KW-1185">Reference proteome</keyword>
<comment type="function">
    <text evidence="9">Catalyzes the NADPH-dependent rearrangement and reduction of 1-deoxy-D-xylulose-5-phosphate (DXP) to 2-C-methyl-D-erythritol 4-phosphate (MEP).</text>
</comment>
<comment type="caution">
    <text evidence="13">The sequence shown here is derived from an EMBL/GenBank/DDBJ whole genome shotgun (WGS) entry which is preliminary data.</text>
</comment>
<dbReference type="Proteomes" id="UP000239210">
    <property type="component" value="Unassembled WGS sequence"/>
</dbReference>
<feature type="domain" description="DXP reductoisomerase C-terminal" evidence="12">
    <location>
        <begin position="273"/>
        <end position="389"/>
    </location>
</feature>
<feature type="binding site" evidence="9">
    <location>
        <position position="15"/>
    </location>
    <ligand>
        <name>NADPH</name>
        <dbReference type="ChEBI" id="CHEBI:57783"/>
    </ligand>
</feature>
<feature type="binding site" evidence="9">
    <location>
        <position position="137"/>
    </location>
    <ligand>
        <name>NADPH</name>
        <dbReference type="ChEBI" id="CHEBI:57783"/>
    </ligand>
</feature>
<gene>
    <name evidence="9" type="primary">dxr</name>
    <name evidence="13" type="ORF">LY71_11528</name>
</gene>
<dbReference type="InterPro" id="IPR013512">
    <property type="entry name" value="DXP_reductoisomerase_N"/>
</dbReference>
<dbReference type="InterPro" id="IPR036291">
    <property type="entry name" value="NAD(P)-bd_dom_sf"/>
</dbReference>
<feature type="binding site" evidence="9">
    <location>
        <position position="163"/>
    </location>
    <ligand>
        <name>1-deoxy-D-xylulose 5-phosphate</name>
        <dbReference type="ChEBI" id="CHEBI:57792"/>
    </ligand>
</feature>
<feature type="binding site" evidence="9">
    <location>
        <position position="228"/>
    </location>
    <ligand>
        <name>1-deoxy-D-xylulose 5-phosphate</name>
        <dbReference type="ChEBI" id="CHEBI:57792"/>
    </ligand>
</feature>
<comment type="cofactor">
    <cofactor evidence="9">
        <name>Mg(2+)</name>
        <dbReference type="ChEBI" id="CHEBI:18420"/>
    </cofactor>
    <cofactor evidence="9">
        <name>Mn(2+)</name>
        <dbReference type="ChEBI" id="CHEBI:29035"/>
    </cofactor>
</comment>
<feature type="binding site" evidence="9">
    <location>
        <position position="210"/>
    </location>
    <ligand>
        <name>1-deoxy-D-xylulose 5-phosphate</name>
        <dbReference type="ChEBI" id="CHEBI:57792"/>
    </ligand>
</feature>
<feature type="binding site" evidence="9">
    <location>
        <position position="139"/>
    </location>
    <ligand>
        <name>NADPH</name>
        <dbReference type="ChEBI" id="CHEBI:57783"/>
    </ligand>
</feature>
<dbReference type="InterPro" id="IPR036169">
    <property type="entry name" value="DXPR_C_sf"/>
</dbReference>
<evidence type="ECO:0000256" key="2">
    <source>
        <dbReference type="ARBA" id="ARBA00006825"/>
    </source>
</evidence>
<evidence type="ECO:0000313" key="14">
    <source>
        <dbReference type="Proteomes" id="UP000239210"/>
    </source>
</evidence>
<feature type="binding site" evidence="9">
    <location>
        <position position="223"/>
    </location>
    <ligand>
        <name>1-deoxy-D-xylulose 5-phosphate</name>
        <dbReference type="ChEBI" id="CHEBI:57792"/>
    </ligand>
</feature>
<dbReference type="GO" id="GO:0016853">
    <property type="term" value="F:isomerase activity"/>
    <property type="evidence" value="ECO:0007669"/>
    <property type="project" value="UniProtKB-KW"/>
</dbReference>
<keyword evidence="13" id="KW-0413">Isomerase</keyword>
<evidence type="ECO:0000259" key="10">
    <source>
        <dbReference type="Pfam" id="PF02670"/>
    </source>
</evidence>
<keyword evidence="5 9" id="KW-0560">Oxidoreductase</keyword>
<dbReference type="HAMAP" id="MF_00183">
    <property type="entry name" value="DXP_reductoisom"/>
    <property type="match status" value="1"/>
</dbReference>
<sequence length="400" mass="41036">MSEPREVTLLGSTGSIGRQAVAVAGQNPDRLRITALAAGGGDVARLAEQALALGVRTVAVARATAAQDLQLAFYAAASQRGWAKGEYALPEILAGPRAAEELAARPADVVLNGITGSIGLGPTLSALRAGTTVALANKESLVAGGDLVLAAAAPGQLVPVDSEHSALAQCLRGGARGEVARLVLTASGGPFRGRDAAELADVTPEQALAHPTWDMGPVVTVNSATLVNKGLELIEAHLLFGVPYDDIDVVVHPQSIVHSMVTFADGATIAQASPPDMRLPIALALAWPDRLPHVQPALDWSTASTWEFAPLDDEAFPAVRLARAAGEAGGVVPALFNAANEEAVAAFLASRLRFPDVVGLVARTLDDAPDLGAPTCVDDVLAAERWARQHARAALAGGPS</sequence>
<reference evidence="13 14" key="1">
    <citation type="submission" date="2018-03" db="EMBL/GenBank/DDBJ databases">
        <title>Genomic Encyclopedia of Archaeal and Bacterial Type Strains, Phase II (KMG-II): from individual species to whole genera.</title>
        <authorList>
            <person name="Goeker M."/>
        </authorList>
    </citation>
    <scope>NUCLEOTIDE SEQUENCE [LARGE SCALE GENOMIC DNA]</scope>
    <source>
        <strain evidence="13 14">DSM 45416</strain>
    </source>
</reference>
<feature type="domain" description="1-deoxy-D-xylulose 5-phosphate reductoisomerase N-terminal" evidence="10">
    <location>
        <begin position="7"/>
        <end position="145"/>
    </location>
</feature>
<feature type="binding site" evidence="9">
    <location>
        <position position="163"/>
    </location>
    <ligand>
        <name>Mn(2+)</name>
        <dbReference type="ChEBI" id="CHEBI:29035"/>
    </ligand>
</feature>
<feature type="binding site" evidence="9">
    <location>
        <position position="16"/>
    </location>
    <ligand>
        <name>NADPH</name>
        <dbReference type="ChEBI" id="CHEBI:57783"/>
    </ligand>
</feature>
<dbReference type="Gene3D" id="1.10.1740.10">
    <property type="match status" value="1"/>
</dbReference>
<feature type="binding site" evidence="9">
    <location>
        <position position="161"/>
    </location>
    <ligand>
        <name>Mn(2+)</name>
        <dbReference type="ChEBI" id="CHEBI:29035"/>
    </ligand>
</feature>
<comment type="similarity">
    <text evidence="2 9">Belongs to the DXR family.</text>
</comment>
<evidence type="ECO:0000256" key="8">
    <source>
        <dbReference type="ARBA" id="ARBA00048543"/>
    </source>
</evidence>
<dbReference type="SUPFAM" id="SSF55347">
    <property type="entry name" value="Glyceraldehyde-3-phosphate dehydrogenase-like, C-terminal domain"/>
    <property type="match status" value="1"/>
</dbReference>
<comment type="pathway">
    <text evidence="1 9">Isoprenoid biosynthesis; isopentenyl diphosphate biosynthesis via DXP pathway; isopentenyl diphosphate from 1-deoxy-D-xylulose 5-phosphate: step 1/6.</text>
</comment>
<accession>A0A2T0TIY2</accession>
<dbReference type="GO" id="GO:0070402">
    <property type="term" value="F:NADPH binding"/>
    <property type="evidence" value="ECO:0007669"/>
    <property type="project" value="InterPro"/>
</dbReference>
<comment type="catalytic activity">
    <reaction evidence="8">
        <text>2-C-methyl-D-erythritol 4-phosphate + NADP(+) = 1-deoxy-D-xylulose 5-phosphate + NADPH + H(+)</text>
        <dbReference type="Rhea" id="RHEA:13717"/>
        <dbReference type="ChEBI" id="CHEBI:15378"/>
        <dbReference type="ChEBI" id="CHEBI:57783"/>
        <dbReference type="ChEBI" id="CHEBI:57792"/>
        <dbReference type="ChEBI" id="CHEBI:58262"/>
        <dbReference type="ChEBI" id="CHEBI:58349"/>
        <dbReference type="EC" id="1.1.1.267"/>
    </reaction>
    <physiologicalReaction direction="right-to-left" evidence="8">
        <dbReference type="Rhea" id="RHEA:13719"/>
    </physiologicalReaction>
</comment>
<feature type="binding site" evidence="9">
    <location>
        <position position="216"/>
    </location>
    <ligand>
        <name>NADPH</name>
        <dbReference type="ChEBI" id="CHEBI:57783"/>
    </ligand>
</feature>
<dbReference type="FunFam" id="3.40.50.720:FF:000045">
    <property type="entry name" value="1-deoxy-D-xylulose 5-phosphate reductoisomerase"/>
    <property type="match status" value="1"/>
</dbReference>
<dbReference type="SUPFAM" id="SSF51735">
    <property type="entry name" value="NAD(P)-binding Rossmann-fold domains"/>
    <property type="match status" value="1"/>
</dbReference>
<dbReference type="PIRSF" id="PIRSF006205">
    <property type="entry name" value="Dxp_reductismrs"/>
    <property type="match status" value="1"/>
</dbReference>
<organism evidence="13 14">
    <name type="scientific">Geodermatophilus tzadiensis</name>
    <dbReference type="NCBI Taxonomy" id="1137988"/>
    <lineage>
        <taxon>Bacteria</taxon>
        <taxon>Bacillati</taxon>
        <taxon>Actinomycetota</taxon>
        <taxon>Actinomycetes</taxon>
        <taxon>Geodermatophilales</taxon>
        <taxon>Geodermatophilaceae</taxon>
        <taxon>Geodermatophilus</taxon>
    </lineage>
</organism>
<evidence type="ECO:0000256" key="3">
    <source>
        <dbReference type="ARBA" id="ARBA00022723"/>
    </source>
</evidence>
<dbReference type="Pfam" id="PF08436">
    <property type="entry name" value="DXP_redisom_C"/>
    <property type="match status" value="1"/>
</dbReference>
<dbReference type="RefSeq" id="WP_106280076.1">
    <property type="nucleotide sequence ID" value="NZ_PVTG01000015.1"/>
</dbReference>
<dbReference type="GO" id="GO:0030604">
    <property type="term" value="F:1-deoxy-D-xylulose-5-phosphate reductoisomerase activity"/>
    <property type="evidence" value="ECO:0007669"/>
    <property type="project" value="UniProtKB-UniRule"/>
</dbReference>
<feature type="domain" description="1-deoxy-D-xylulose 5-phosphate reductoisomerase C-terminal" evidence="11">
    <location>
        <begin position="157"/>
        <end position="240"/>
    </location>
</feature>
<evidence type="ECO:0000256" key="9">
    <source>
        <dbReference type="HAMAP-Rule" id="MF_00183"/>
    </source>
</evidence>
<dbReference type="EMBL" id="PVTG01000015">
    <property type="protein sequence ID" value="PRY45633.1"/>
    <property type="molecule type" value="Genomic_DNA"/>
</dbReference>
<dbReference type="InterPro" id="IPR003821">
    <property type="entry name" value="DXP_reductoisomerase"/>
</dbReference>
<dbReference type="GO" id="GO:0051484">
    <property type="term" value="P:isopentenyl diphosphate biosynthetic process, methylerythritol 4-phosphate pathway involved in terpenoid biosynthetic process"/>
    <property type="evidence" value="ECO:0007669"/>
    <property type="project" value="UniProtKB-ARBA"/>
</dbReference>
<dbReference type="Pfam" id="PF02670">
    <property type="entry name" value="DXP_reductoisom"/>
    <property type="match status" value="1"/>
</dbReference>
<name>A0A2T0TIY2_9ACTN</name>
<dbReference type="Gene3D" id="3.40.50.720">
    <property type="entry name" value="NAD(P)-binding Rossmann-like Domain"/>
    <property type="match status" value="1"/>
</dbReference>
<evidence type="ECO:0000313" key="13">
    <source>
        <dbReference type="EMBL" id="PRY45633.1"/>
    </source>
</evidence>
<protein>
    <recommendedName>
        <fullName evidence="9">1-deoxy-D-xylulose 5-phosphate reductoisomerase</fullName>
        <shortName evidence="9">DXP reductoisomerase</shortName>
        <ecNumber evidence="9">1.1.1.267</ecNumber>
    </recommendedName>
    <alternativeName>
        <fullName evidence="9">1-deoxyxylulose-5-phosphate reductoisomerase</fullName>
    </alternativeName>
    <alternativeName>
        <fullName evidence="9">2-C-methyl-D-erythritol 4-phosphate synthase</fullName>
    </alternativeName>
</protein>
<feature type="binding site" evidence="9">
    <location>
        <position position="187"/>
    </location>
    <ligand>
        <name>1-deoxy-D-xylulose 5-phosphate</name>
        <dbReference type="ChEBI" id="CHEBI:57792"/>
    </ligand>
</feature>
<evidence type="ECO:0000259" key="11">
    <source>
        <dbReference type="Pfam" id="PF08436"/>
    </source>
</evidence>
<keyword evidence="6 9" id="KW-0464">Manganese</keyword>
<evidence type="ECO:0000256" key="4">
    <source>
        <dbReference type="ARBA" id="ARBA00022857"/>
    </source>
</evidence>
<dbReference type="SUPFAM" id="SSF69055">
    <property type="entry name" value="1-deoxy-D-xylulose-5-phosphate reductoisomerase, C-terminal domain"/>
    <property type="match status" value="1"/>
</dbReference>
<evidence type="ECO:0000256" key="5">
    <source>
        <dbReference type="ARBA" id="ARBA00023002"/>
    </source>
</evidence>